<feature type="transmembrane region" description="Helical" evidence="1">
    <location>
        <begin position="226"/>
        <end position="243"/>
    </location>
</feature>
<reference evidence="4 5" key="1">
    <citation type="submission" date="2020-11" db="EMBL/GenBank/DDBJ databases">
        <title>Enhanced detection system for hospital associated transmission using whole genome sequencing surveillance.</title>
        <authorList>
            <person name="Harrison L.H."/>
            <person name="Van Tyne D."/>
            <person name="Marsh J.W."/>
            <person name="Griffith M.P."/>
            <person name="Snyder D.J."/>
            <person name="Cooper V.S."/>
            <person name="Mustapha M."/>
        </authorList>
    </citation>
    <scope>NUCLEOTIDE SEQUENCE [LARGE SCALE GENOMIC DNA]</scope>
    <source>
        <strain evidence="4 5">SER00227</strain>
    </source>
</reference>
<keyword evidence="1" id="KW-1133">Transmembrane helix</keyword>
<dbReference type="InterPro" id="IPR043968">
    <property type="entry name" value="SGNH"/>
</dbReference>
<feature type="transmembrane region" description="Helical" evidence="1">
    <location>
        <begin position="12"/>
        <end position="30"/>
    </location>
</feature>
<evidence type="ECO:0000313" key="4">
    <source>
        <dbReference type="EMBL" id="MBH1919061.1"/>
    </source>
</evidence>
<feature type="transmembrane region" description="Helical" evidence="1">
    <location>
        <begin position="36"/>
        <end position="56"/>
    </location>
</feature>
<dbReference type="PANTHER" id="PTHR23028:SF53">
    <property type="entry name" value="ACYL_TRANSF_3 DOMAIN-CONTAINING PROTEIN"/>
    <property type="match status" value="1"/>
</dbReference>
<evidence type="ECO:0000256" key="1">
    <source>
        <dbReference type="SAM" id="Phobius"/>
    </source>
</evidence>
<dbReference type="PANTHER" id="PTHR23028">
    <property type="entry name" value="ACETYLTRANSFERASE"/>
    <property type="match status" value="1"/>
</dbReference>
<feature type="domain" description="Acyltransferase 3" evidence="2">
    <location>
        <begin position="10"/>
        <end position="311"/>
    </location>
</feature>
<dbReference type="Proteomes" id="UP000635335">
    <property type="component" value="Unassembled WGS sequence"/>
</dbReference>
<evidence type="ECO:0000259" key="3">
    <source>
        <dbReference type="Pfam" id="PF19040"/>
    </source>
</evidence>
<keyword evidence="5" id="KW-1185">Reference proteome</keyword>
<organism evidence="4 5">
    <name type="scientific">Serratia surfactantfaciens</name>
    <dbReference type="NCBI Taxonomy" id="2741499"/>
    <lineage>
        <taxon>Bacteria</taxon>
        <taxon>Pseudomonadati</taxon>
        <taxon>Pseudomonadota</taxon>
        <taxon>Gammaproteobacteria</taxon>
        <taxon>Enterobacterales</taxon>
        <taxon>Yersiniaceae</taxon>
        <taxon>Serratia</taxon>
    </lineage>
</organism>
<comment type="caution">
    <text evidence="4">The sequence shown here is derived from an EMBL/GenBank/DDBJ whole genome shotgun (WGS) entry which is preliminary data.</text>
</comment>
<keyword evidence="4" id="KW-0012">Acyltransferase</keyword>
<proteinExistence type="predicted"/>
<dbReference type="Pfam" id="PF19040">
    <property type="entry name" value="SGNH"/>
    <property type="match status" value="1"/>
</dbReference>
<evidence type="ECO:0000259" key="2">
    <source>
        <dbReference type="Pfam" id="PF01757"/>
    </source>
</evidence>
<dbReference type="InterPro" id="IPR002656">
    <property type="entry name" value="Acyl_transf_3_dom"/>
</dbReference>
<keyword evidence="1" id="KW-0812">Transmembrane</keyword>
<accession>A0ABS0LUX2</accession>
<feature type="transmembrane region" description="Helical" evidence="1">
    <location>
        <begin position="195"/>
        <end position="214"/>
    </location>
</feature>
<dbReference type="InterPro" id="IPR050879">
    <property type="entry name" value="Acyltransferase_3"/>
</dbReference>
<feature type="transmembrane region" description="Helical" evidence="1">
    <location>
        <begin position="77"/>
        <end position="96"/>
    </location>
</feature>
<feature type="transmembrane region" description="Helical" evidence="1">
    <location>
        <begin position="146"/>
        <end position="163"/>
    </location>
</feature>
<dbReference type="Pfam" id="PF01757">
    <property type="entry name" value="Acyl_transf_3"/>
    <property type="match status" value="1"/>
</dbReference>
<feature type="transmembrane region" description="Helical" evidence="1">
    <location>
        <begin position="288"/>
        <end position="306"/>
    </location>
</feature>
<feature type="transmembrane region" description="Helical" evidence="1">
    <location>
        <begin position="168"/>
        <end position="189"/>
    </location>
</feature>
<dbReference type="RefSeq" id="WP_197667277.1">
    <property type="nucleotide sequence ID" value="NZ_JADUMB010000001.1"/>
</dbReference>
<evidence type="ECO:0000313" key="5">
    <source>
        <dbReference type="Proteomes" id="UP000635335"/>
    </source>
</evidence>
<protein>
    <submittedName>
        <fullName evidence="4">Acyltransferase</fullName>
    </submittedName>
</protein>
<name>A0ABS0LUX2_9GAMM</name>
<keyword evidence="4" id="KW-0808">Transferase</keyword>
<dbReference type="GO" id="GO:0016746">
    <property type="term" value="F:acyltransferase activity"/>
    <property type="evidence" value="ECO:0007669"/>
    <property type="project" value="UniProtKB-KW"/>
</dbReference>
<gene>
    <name evidence="4" type="ORF">I5U16_02730</name>
</gene>
<dbReference type="EMBL" id="JADUMB010000001">
    <property type="protein sequence ID" value="MBH1919061.1"/>
    <property type="molecule type" value="Genomic_DNA"/>
</dbReference>
<feature type="transmembrane region" description="Helical" evidence="1">
    <location>
        <begin position="312"/>
        <end position="331"/>
    </location>
</feature>
<feature type="transmembrane region" description="Helical" evidence="1">
    <location>
        <begin position="249"/>
        <end position="268"/>
    </location>
</feature>
<sequence length="656" mass="73133">MLSSSQNFRHDINGLRAWAVIAVVLFHFGFPGFAGGFVGVDIFFVISGFLMTRIIVSGQEEGRFSLWQFYLARARRIIPAMLALCLTLLCLGWFWLPTPDYVQLAKHAFTTILFMSNVKFWKEAGYFDSASHEKWLLHTWSLSVEWQFYIILPLAFMLVWRLWGKHGLLCFIVLAGSLSFGLSVILSYIAPSAGFFLIPTRAWEMLAGGIVWRLTQNLAFSRKTRIYTEWLGILCIVIAITTFDSSMPWPGYNALLPVIGAMLVLAAARQDSRFTSNPIAARLGASSYSIYLWHWPIVVVLVYTNTQSDMKWVATGLLASLLLGELSLRLIENPARKWLSRQTNRQSACSISIATLLVAALCVTLFTVNFSIRLPQQIDLIANESTNMLANRDECFAKSGISSPSCLYGGENIRVIVVGDSHGDAMISAVESALPNQTDGLLNLTYAGCPTLSGAKVVPGALDDNIQCKEFNQWIKEKLFTLDSNIPVVVINRTSAYAFGQQIAGAKLNQPSVYFSTVYRSPEPAFLSEFKTSLVGTLCEMAAERQVYVMRPVPEMRVNVPKTLSRALSFGGSEPGIFISETDYRQRHAFVWQAQNEAAKRCGVKILDPLPYLCQDGKCPGTYNGRPIYFDDNHLSEYGNKLLVPMFKTLFSPASD</sequence>
<keyword evidence="1" id="KW-0472">Membrane</keyword>
<feature type="transmembrane region" description="Helical" evidence="1">
    <location>
        <begin position="351"/>
        <end position="372"/>
    </location>
</feature>
<feature type="domain" description="SGNH" evidence="3">
    <location>
        <begin position="402"/>
        <end position="648"/>
    </location>
</feature>